<keyword evidence="5" id="KW-1185">Reference proteome</keyword>
<keyword evidence="2" id="KW-0560">Oxidoreductase</keyword>
<dbReference type="Proteomes" id="UP000285768">
    <property type="component" value="Chromosome"/>
</dbReference>
<reference evidence="4 5" key="1">
    <citation type="submission" date="2019-01" db="EMBL/GenBank/DDBJ databases">
        <title>Leucobacter muris sp. nov. isolated from the nose of a laboratory mouse.</title>
        <authorList>
            <person name="Benga L."/>
            <person name="Sproeer C."/>
            <person name="Schumann P."/>
            <person name="Verbarg S."/>
            <person name="Bunk B."/>
            <person name="Engelhardt E."/>
            <person name="Benten P.M."/>
            <person name="Sager M."/>
        </authorList>
    </citation>
    <scope>NUCLEOTIDE SEQUENCE [LARGE SCALE GENOMIC DNA]</scope>
    <source>
        <strain evidence="4 5">DSM 101948</strain>
    </source>
</reference>
<name>A0ABX5QGF9_9MICO</name>
<accession>A0ABX5QGF9</accession>
<dbReference type="PANTHER" id="PTHR43669">
    <property type="entry name" value="5-KETO-D-GLUCONATE 5-REDUCTASE"/>
    <property type="match status" value="1"/>
</dbReference>
<dbReference type="InterPro" id="IPR057326">
    <property type="entry name" value="KR_dom"/>
</dbReference>
<organism evidence="4 5">
    <name type="scientific">Leucobacter muris</name>
    <dbReference type="NCBI Taxonomy" id="1935379"/>
    <lineage>
        <taxon>Bacteria</taxon>
        <taxon>Bacillati</taxon>
        <taxon>Actinomycetota</taxon>
        <taxon>Actinomycetes</taxon>
        <taxon>Micrococcales</taxon>
        <taxon>Microbacteriaceae</taxon>
        <taxon>Leucobacter</taxon>
    </lineage>
</organism>
<gene>
    <name evidence="4" type="ORF">Leucomu_09750</name>
</gene>
<dbReference type="Pfam" id="PF00106">
    <property type="entry name" value="adh_short"/>
    <property type="match status" value="1"/>
</dbReference>
<dbReference type="SUPFAM" id="SSF51735">
    <property type="entry name" value="NAD(P)-binding Rossmann-fold domains"/>
    <property type="match status" value="1"/>
</dbReference>
<dbReference type="EMBL" id="CP035037">
    <property type="protein sequence ID" value="QAB18164.1"/>
    <property type="molecule type" value="Genomic_DNA"/>
</dbReference>
<dbReference type="PANTHER" id="PTHR43669:SF6">
    <property type="entry name" value="DECAPRENYLPHOSPHORYL-2-KETO-BETA-D-ERYTHRO-PENTOSE REDUCTASE"/>
    <property type="match status" value="1"/>
</dbReference>
<dbReference type="CDD" id="cd05233">
    <property type="entry name" value="SDR_c"/>
    <property type="match status" value="1"/>
</dbReference>
<evidence type="ECO:0000313" key="4">
    <source>
        <dbReference type="EMBL" id="QAB18164.1"/>
    </source>
</evidence>
<proteinExistence type="inferred from homology"/>
<dbReference type="Gene3D" id="3.40.50.720">
    <property type="entry name" value="NAD(P)-binding Rossmann-like Domain"/>
    <property type="match status" value="1"/>
</dbReference>
<comment type="similarity">
    <text evidence="1">Belongs to the short-chain dehydrogenases/reductases (SDR) family.</text>
</comment>
<evidence type="ECO:0000313" key="5">
    <source>
        <dbReference type="Proteomes" id="UP000285768"/>
    </source>
</evidence>
<dbReference type="InterPro" id="IPR036291">
    <property type="entry name" value="NAD(P)-bd_dom_sf"/>
</dbReference>
<dbReference type="SMART" id="SM00822">
    <property type="entry name" value="PKS_KR"/>
    <property type="match status" value="1"/>
</dbReference>
<sequence>MTRHTTRSALIVGATSVIAQHIARRWADGGATRFVLVGRSEERLERVAADLRVRGGSPEVAVVALDLLDPAAIERAVADAADHADPDTVLIAHGAMHEQQRMQRDLALAKDQLEATGVSPSLWLDAAIGLTRATRIAVIGSVAGDRGRASNFLYGSAKGMVERVAEGEQHRLHGSGRRVTLVKPEPTATPMTAPLQESGARLASAAAVAGIVARGIAAGRPVVYAPGLWRWIMLAVRLAPRWLFERTSL</sequence>
<protein>
    <submittedName>
        <fullName evidence="4">SDR family NAD(P)-dependent oxidoreductase</fullName>
    </submittedName>
</protein>
<dbReference type="RefSeq" id="WP_128387094.1">
    <property type="nucleotide sequence ID" value="NZ_CP035037.1"/>
</dbReference>
<dbReference type="InterPro" id="IPR002347">
    <property type="entry name" value="SDR_fam"/>
</dbReference>
<evidence type="ECO:0000256" key="2">
    <source>
        <dbReference type="ARBA" id="ARBA00023002"/>
    </source>
</evidence>
<evidence type="ECO:0000259" key="3">
    <source>
        <dbReference type="SMART" id="SM00822"/>
    </source>
</evidence>
<evidence type="ECO:0000256" key="1">
    <source>
        <dbReference type="ARBA" id="ARBA00006484"/>
    </source>
</evidence>
<feature type="domain" description="Ketoreductase" evidence="3">
    <location>
        <begin position="7"/>
        <end position="231"/>
    </location>
</feature>